<organism evidence="2 3">
    <name type="scientific">Methylobacterium isbiliense</name>
    <dbReference type="NCBI Taxonomy" id="315478"/>
    <lineage>
        <taxon>Bacteria</taxon>
        <taxon>Pseudomonadati</taxon>
        <taxon>Pseudomonadota</taxon>
        <taxon>Alphaproteobacteria</taxon>
        <taxon>Hyphomicrobiales</taxon>
        <taxon>Methylobacteriaceae</taxon>
        <taxon>Methylobacterium</taxon>
    </lineage>
</organism>
<protein>
    <submittedName>
        <fullName evidence="2">Uncharacterized protein</fullName>
    </submittedName>
</protein>
<reference evidence="2" key="1">
    <citation type="journal article" date="2021" name="Front. Microbiol.">
        <title>Comprehensive Comparative Genomics and Phenotyping of Methylobacterium Species.</title>
        <authorList>
            <person name="Alessa O."/>
            <person name="Ogura Y."/>
            <person name="Fujitani Y."/>
            <person name="Takami H."/>
            <person name="Hayashi T."/>
            <person name="Sahin N."/>
            <person name="Tani A."/>
        </authorList>
    </citation>
    <scope>NUCLEOTIDE SEQUENCE</scope>
    <source>
        <strain evidence="2">DSM 17168</strain>
    </source>
</reference>
<sequence>MMRDLAHLDRLPPGDRAVRIRAIALEHHQKLAVLERVEPDRRTPGMKAGITRHRRALATLDHLARRAGVALPDWRPSMNDNPRPRPNVTPNQAAHAAAAALEHTADRLMSLGVAPIDVARTLVGVGLSRLSRELSPQELVDEMAHVIGGYAEAHGIDLTAEQPATPTH</sequence>
<dbReference type="Proteomes" id="UP001055153">
    <property type="component" value="Unassembled WGS sequence"/>
</dbReference>
<accession>A0ABQ4SQD3</accession>
<comment type="caution">
    <text evidence="2">The sequence shown here is derived from an EMBL/GenBank/DDBJ whole genome shotgun (WGS) entry which is preliminary data.</text>
</comment>
<evidence type="ECO:0000313" key="2">
    <source>
        <dbReference type="EMBL" id="GJE04023.1"/>
    </source>
</evidence>
<dbReference type="EMBL" id="BPQQ01000099">
    <property type="protein sequence ID" value="GJE04023.1"/>
    <property type="molecule type" value="Genomic_DNA"/>
</dbReference>
<evidence type="ECO:0000313" key="3">
    <source>
        <dbReference type="Proteomes" id="UP001055153"/>
    </source>
</evidence>
<name>A0ABQ4SQD3_9HYPH</name>
<keyword evidence="3" id="KW-1185">Reference proteome</keyword>
<evidence type="ECO:0000256" key="1">
    <source>
        <dbReference type="SAM" id="MobiDB-lite"/>
    </source>
</evidence>
<gene>
    <name evidence="2" type="ORF">GMJLKIPL_5983</name>
</gene>
<dbReference type="RefSeq" id="WP_238241395.1">
    <property type="nucleotide sequence ID" value="NZ_BPQQ01000099.1"/>
</dbReference>
<feature type="region of interest" description="Disordered" evidence="1">
    <location>
        <begin position="72"/>
        <end position="91"/>
    </location>
</feature>
<proteinExistence type="predicted"/>
<reference evidence="2" key="2">
    <citation type="submission" date="2021-08" db="EMBL/GenBank/DDBJ databases">
        <authorList>
            <person name="Tani A."/>
            <person name="Ola A."/>
            <person name="Ogura Y."/>
            <person name="Katsura K."/>
            <person name="Hayashi T."/>
        </authorList>
    </citation>
    <scope>NUCLEOTIDE SEQUENCE</scope>
    <source>
        <strain evidence="2">DSM 17168</strain>
    </source>
</reference>